<dbReference type="AlphaFoldDB" id="A0AAE0FWT2"/>
<dbReference type="PANTHER" id="PTHR30383">
    <property type="entry name" value="THIOESTERASE 1/PROTEASE 1/LYSOPHOSPHOLIPASE L1"/>
    <property type="match status" value="1"/>
</dbReference>
<keyword evidence="2" id="KW-0812">Transmembrane</keyword>
<dbReference type="Pfam" id="PF00657">
    <property type="entry name" value="Lipase_GDSL"/>
    <property type="match status" value="1"/>
</dbReference>
<dbReference type="InterPro" id="IPR051532">
    <property type="entry name" value="Ester_Hydrolysis_Enzymes"/>
</dbReference>
<evidence type="ECO:0000256" key="1">
    <source>
        <dbReference type="ARBA" id="ARBA00008668"/>
    </source>
</evidence>
<keyword evidence="4" id="KW-1185">Reference proteome</keyword>
<dbReference type="GO" id="GO:0016788">
    <property type="term" value="F:hydrolase activity, acting on ester bonds"/>
    <property type="evidence" value="ECO:0007669"/>
    <property type="project" value="InterPro"/>
</dbReference>
<dbReference type="InterPro" id="IPR001087">
    <property type="entry name" value="GDSL"/>
</dbReference>
<reference evidence="3 4" key="1">
    <citation type="journal article" date="2015" name="Genome Biol. Evol.">
        <title>Comparative Genomics of a Bacterivorous Green Alga Reveals Evolutionary Causalities and Consequences of Phago-Mixotrophic Mode of Nutrition.</title>
        <authorList>
            <person name="Burns J.A."/>
            <person name="Paasch A."/>
            <person name="Narechania A."/>
            <person name="Kim E."/>
        </authorList>
    </citation>
    <scope>NUCLEOTIDE SEQUENCE [LARGE SCALE GENOMIC DNA]</scope>
    <source>
        <strain evidence="3 4">PLY_AMNH</strain>
    </source>
</reference>
<dbReference type="InterPro" id="IPR036514">
    <property type="entry name" value="SGNH_hydro_sf"/>
</dbReference>
<comment type="similarity">
    <text evidence="1">Belongs to the 'GDSL' lipolytic enzyme family.</text>
</comment>
<organism evidence="3 4">
    <name type="scientific">Cymbomonas tetramitiformis</name>
    <dbReference type="NCBI Taxonomy" id="36881"/>
    <lineage>
        <taxon>Eukaryota</taxon>
        <taxon>Viridiplantae</taxon>
        <taxon>Chlorophyta</taxon>
        <taxon>Pyramimonadophyceae</taxon>
        <taxon>Pyramimonadales</taxon>
        <taxon>Pyramimonadaceae</taxon>
        <taxon>Cymbomonas</taxon>
    </lineage>
</organism>
<protein>
    <recommendedName>
        <fullName evidence="5">SGNH hydrolase-type esterase domain-containing protein</fullName>
    </recommendedName>
</protein>
<dbReference type="EMBL" id="LGRX02012550">
    <property type="protein sequence ID" value="KAK3267223.1"/>
    <property type="molecule type" value="Genomic_DNA"/>
</dbReference>
<evidence type="ECO:0000256" key="2">
    <source>
        <dbReference type="SAM" id="Phobius"/>
    </source>
</evidence>
<comment type="caution">
    <text evidence="3">The sequence shown here is derived from an EMBL/GenBank/DDBJ whole genome shotgun (WGS) entry which is preliminary data.</text>
</comment>
<name>A0AAE0FWT2_9CHLO</name>
<evidence type="ECO:0000313" key="3">
    <source>
        <dbReference type="EMBL" id="KAK3267223.1"/>
    </source>
</evidence>
<keyword evidence="2" id="KW-0472">Membrane</keyword>
<evidence type="ECO:0008006" key="5">
    <source>
        <dbReference type="Google" id="ProtNLM"/>
    </source>
</evidence>
<gene>
    <name evidence="3" type="ORF">CYMTET_24209</name>
</gene>
<proteinExistence type="inferred from homology"/>
<feature type="transmembrane region" description="Helical" evidence="2">
    <location>
        <begin position="51"/>
        <end position="70"/>
    </location>
</feature>
<evidence type="ECO:0000313" key="4">
    <source>
        <dbReference type="Proteomes" id="UP001190700"/>
    </source>
</evidence>
<sequence length="405" mass="44292">MGAEDEIHRRQVGETSAEALSDQVETVNSMWKAMQAAQDVYKKQAGDRKMLVVAGTLLGIFTGLIVLALSSGPGASPADSISPSRDESIEILHMKSMTINPQGKRADWMQYAHASGQAMTNASDSIDILLLGDHFEEWGGTQVGVPCPETSDCLNTSYMIQQELTPQLPGMYTAGSIAGDTTQNVLWRVTIDKGFDKVNPDVCVLQLGSADLFAGMRPNQVAAGVREVLKALQKRMMDTQFLLVGVLPRADDVYKEKTKAAQNPGMFSFSKPKAVQGSLSFTSSKFYNAITKTNQWMKAVADEIGSHWLVKRPVYFLDCSHQFLVPHSGTTWHAEQGAAATEIPLALMPDMVHLSTQGHERLATCLRDTVRQLSFIAKTAKADKQVRMAKLGGGRRRAEEGEEKE</sequence>
<dbReference type="Proteomes" id="UP001190700">
    <property type="component" value="Unassembled WGS sequence"/>
</dbReference>
<accession>A0AAE0FWT2</accession>
<dbReference type="Gene3D" id="3.40.50.1110">
    <property type="entry name" value="SGNH hydrolase"/>
    <property type="match status" value="1"/>
</dbReference>
<dbReference type="SUPFAM" id="SSF52266">
    <property type="entry name" value="SGNH hydrolase"/>
    <property type="match status" value="1"/>
</dbReference>
<keyword evidence="2" id="KW-1133">Transmembrane helix</keyword>